<reference evidence="1 2" key="1">
    <citation type="submission" date="2023-05" db="EMBL/GenBank/DDBJ databases">
        <title>Draft genome sequence of Streptomyces sp. B-S-A12 isolated from a cave soil in Thailand.</title>
        <authorList>
            <person name="Chamroensaksri N."/>
            <person name="Muangham S."/>
        </authorList>
    </citation>
    <scope>NUCLEOTIDE SEQUENCE [LARGE SCALE GENOMIC DNA]</scope>
    <source>
        <strain evidence="1 2">B-S-A12</strain>
    </source>
</reference>
<name>A0ABT6SZ45_9ACTN</name>
<comment type="caution">
    <text evidence="1">The sequence shown here is derived from an EMBL/GenBank/DDBJ whole genome shotgun (WGS) entry which is preliminary data.</text>
</comment>
<dbReference type="Proteomes" id="UP001237105">
    <property type="component" value="Unassembled WGS sequence"/>
</dbReference>
<evidence type="ECO:0000313" key="1">
    <source>
        <dbReference type="EMBL" id="MDI3420398.1"/>
    </source>
</evidence>
<dbReference type="RefSeq" id="WP_282536278.1">
    <property type="nucleotide sequence ID" value="NZ_JASCIS010000016.1"/>
</dbReference>
<keyword evidence="2" id="KW-1185">Reference proteome</keyword>
<protein>
    <submittedName>
        <fullName evidence="1">Uncharacterized protein</fullName>
    </submittedName>
</protein>
<sequence length="238" mass="26219">MTLRIAVTDPTALRKRCEVTTLRTTYGEPAYEDGAVIPATSWAEITDETAHDLTATAARAQDTTLVELVKPPEPADALATLTDRLGDPDALHLGQATAPAAALTTTPNHETGGHRIGLHVDNWDRLPYAEKHQGRRRLCLNLGPGTRYLLLGDLDIRAICRAVHHDYADRYPHTNDLRRYVESGHLVLCYRFRLEPSEGYIAPTELIPHDGSTQGQPEPSTAAFWLGHWPRGVLPSLA</sequence>
<gene>
    <name evidence="1" type="ORF">QIT00_17845</name>
</gene>
<proteinExistence type="predicted"/>
<organism evidence="1 2">
    <name type="scientific">Streptomyces luteolus</name>
    <dbReference type="NCBI Taxonomy" id="3043615"/>
    <lineage>
        <taxon>Bacteria</taxon>
        <taxon>Bacillati</taxon>
        <taxon>Actinomycetota</taxon>
        <taxon>Actinomycetes</taxon>
        <taxon>Kitasatosporales</taxon>
        <taxon>Streptomycetaceae</taxon>
        <taxon>Streptomyces</taxon>
    </lineage>
</organism>
<dbReference type="EMBL" id="JASCIS010000016">
    <property type="protein sequence ID" value="MDI3420398.1"/>
    <property type="molecule type" value="Genomic_DNA"/>
</dbReference>
<accession>A0ABT6SZ45</accession>
<evidence type="ECO:0000313" key="2">
    <source>
        <dbReference type="Proteomes" id="UP001237105"/>
    </source>
</evidence>